<dbReference type="AlphaFoldDB" id="A0A4S2FQ77"/>
<dbReference type="Proteomes" id="UP000306630">
    <property type="component" value="Unassembled WGS sequence"/>
</dbReference>
<gene>
    <name evidence="1" type="ORF">E5333_11625</name>
</gene>
<proteinExistence type="predicted"/>
<organism evidence="1 2">
    <name type="scientific">Muribaculum intestinale</name>
    <dbReference type="NCBI Taxonomy" id="1796646"/>
    <lineage>
        <taxon>Bacteria</taxon>
        <taxon>Pseudomonadati</taxon>
        <taxon>Bacteroidota</taxon>
        <taxon>Bacteroidia</taxon>
        <taxon>Bacteroidales</taxon>
        <taxon>Muribaculaceae</taxon>
        <taxon>Muribaculum</taxon>
    </lineage>
</organism>
<evidence type="ECO:0000313" key="2">
    <source>
        <dbReference type="Proteomes" id="UP000306630"/>
    </source>
</evidence>
<accession>A0A4S2FQ77</accession>
<reference evidence="1 2" key="1">
    <citation type="submission" date="2019-04" db="EMBL/GenBank/DDBJ databases">
        <title>Microbes associate with the intestines of laboratory mice.</title>
        <authorList>
            <person name="Navarre W."/>
            <person name="Wong E."/>
            <person name="Huang K."/>
            <person name="Tropini C."/>
            <person name="Ng K."/>
            <person name="Yu B."/>
        </authorList>
    </citation>
    <scope>NUCLEOTIDE SEQUENCE [LARGE SCALE GENOMIC DNA]</scope>
    <source>
        <strain evidence="1 2">NM06_A21</strain>
    </source>
</reference>
<evidence type="ECO:0000313" key="1">
    <source>
        <dbReference type="EMBL" id="TGY71284.1"/>
    </source>
</evidence>
<sequence length="87" mass="9387">MTLKISHRRNLDVNGVVGVSAWAEKLPSSIGMSLLGVEARSKPVGKFSKVGTLPPAPHEIWFVGSVCRYCEPKSPEISARSVVNVNL</sequence>
<comment type="caution">
    <text evidence="1">The sequence shown here is derived from an EMBL/GenBank/DDBJ whole genome shotgun (WGS) entry which is preliminary data.</text>
</comment>
<dbReference type="RefSeq" id="WP_135993652.1">
    <property type="nucleotide sequence ID" value="NZ_SRYD01000051.1"/>
</dbReference>
<name>A0A4S2FQ77_9BACT</name>
<dbReference type="EMBL" id="SRYD01000051">
    <property type="protein sequence ID" value="TGY71284.1"/>
    <property type="molecule type" value="Genomic_DNA"/>
</dbReference>
<protein>
    <submittedName>
        <fullName evidence="1">Uncharacterized protein</fullName>
    </submittedName>
</protein>